<dbReference type="InterPro" id="IPR025381">
    <property type="entry name" value="DUF4296"/>
</dbReference>
<accession>A0A1M5E1P2</accession>
<name>A0A1M5E1P2_9BACT</name>
<keyword evidence="1" id="KW-0472">Membrane</keyword>
<feature type="domain" description="DUF4296" evidence="2">
    <location>
        <begin position="27"/>
        <end position="107"/>
    </location>
</feature>
<sequence length="252" mass="28939">MNKLRFLYLILSLFLAMCFITCGKGNKKLSRDKMEDILYDMQLVDAIYQNKYDDFKDAENKKALLDGVFLKHGITQADLDSSLVWYADHPEEFLRISDSVSARLKRESLVLEKNIPAIKANKINGSLLPYYTYLTEANPYLSFDIDSIKAKDYTNMEISLKSLGISDNASAELTVRFEYTDTVVIKRQTFQDKITPKILNPNISSSIKDISGYIHINTSQMDYKILLYDIELKGTEELKKDVARPDSTQIRK</sequence>
<keyword evidence="1" id="KW-0812">Transmembrane</keyword>
<dbReference type="Pfam" id="PF14129">
    <property type="entry name" value="DUF4296"/>
    <property type="match status" value="1"/>
</dbReference>
<proteinExistence type="predicted"/>
<evidence type="ECO:0000256" key="1">
    <source>
        <dbReference type="SAM" id="Phobius"/>
    </source>
</evidence>
<dbReference type="AlphaFoldDB" id="A0A1M5E1P2"/>
<keyword evidence="1" id="KW-1133">Transmembrane helix</keyword>
<dbReference type="Proteomes" id="UP000184480">
    <property type="component" value="Unassembled WGS sequence"/>
</dbReference>
<organism evidence="3 4">
    <name type="scientific">Dysgonomonas macrotermitis</name>
    <dbReference type="NCBI Taxonomy" id="1346286"/>
    <lineage>
        <taxon>Bacteria</taxon>
        <taxon>Pseudomonadati</taxon>
        <taxon>Bacteroidota</taxon>
        <taxon>Bacteroidia</taxon>
        <taxon>Bacteroidales</taxon>
        <taxon>Dysgonomonadaceae</taxon>
        <taxon>Dysgonomonas</taxon>
    </lineage>
</organism>
<dbReference type="EMBL" id="FQUC01000009">
    <property type="protein sequence ID" value="SHF73090.1"/>
    <property type="molecule type" value="Genomic_DNA"/>
</dbReference>
<evidence type="ECO:0000313" key="3">
    <source>
        <dbReference type="EMBL" id="SHF73090.1"/>
    </source>
</evidence>
<dbReference type="RefSeq" id="WP_062179973.1">
    <property type="nucleotide sequence ID" value="NZ_BBXL01000008.1"/>
</dbReference>
<gene>
    <name evidence="3" type="ORF">SAMN05444362_109121</name>
</gene>
<reference evidence="4" key="1">
    <citation type="submission" date="2016-11" db="EMBL/GenBank/DDBJ databases">
        <authorList>
            <person name="Varghese N."/>
            <person name="Submissions S."/>
        </authorList>
    </citation>
    <scope>NUCLEOTIDE SEQUENCE [LARGE SCALE GENOMIC DNA]</scope>
    <source>
        <strain evidence="4">DSM 27370</strain>
    </source>
</reference>
<evidence type="ECO:0000259" key="2">
    <source>
        <dbReference type="Pfam" id="PF14129"/>
    </source>
</evidence>
<protein>
    <recommendedName>
        <fullName evidence="2">DUF4296 domain-containing protein</fullName>
    </recommendedName>
</protein>
<dbReference type="STRING" id="1346286.SAMN05444362_109121"/>
<evidence type="ECO:0000313" key="4">
    <source>
        <dbReference type="Proteomes" id="UP000184480"/>
    </source>
</evidence>
<keyword evidence="4" id="KW-1185">Reference proteome</keyword>
<feature type="transmembrane region" description="Helical" evidence="1">
    <location>
        <begin position="6"/>
        <end position="23"/>
    </location>
</feature>